<feature type="signal peptide" evidence="1">
    <location>
        <begin position="1"/>
        <end position="18"/>
    </location>
</feature>
<reference evidence="3" key="1">
    <citation type="journal article" date="2020" name="Stud. Mycol.">
        <title>101 Dothideomycetes genomes: a test case for predicting lifestyles and emergence of pathogens.</title>
        <authorList>
            <person name="Haridas S."/>
            <person name="Albert R."/>
            <person name="Binder M."/>
            <person name="Bloem J."/>
            <person name="Labutti K."/>
            <person name="Salamov A."/>
            <person name="Andreopoulos B."/>
            <person name="Baker S."/>
            <person name="Barry K."/>
            <person name="Bills G."/>
            <person name="Bluhm B."/>
            <person name="Cannon C."/>
            <person name="Castanera R."/>
            <person name="Culley D."/>
            <person name="Daum C."/>
            <person name="Ezra D."/>
            <person name="Gonzalez J."/>
            <person name="Henrissat B."/>
            <person name="Kuo A."/>
            <person name="Liang C."/>
            <person name="Lipzen A."/>
            <person name="Lutzoni F."/>
            <person name="Magnuson J."/>
            <person name="Mondo S."/>
            <person name="Nolan M."/>
            <person name="Ohm R."/>
            <person name="Pangilinan J."/>
            <person name="Park H.-J."/>
            <person name="Ramirez L."/>
            <person name="Alfaro M."/>
            <person name="Sun H."/>
            <person name="Tritt A."/>
            <person name="Yoshinaga Y."/>
            <person name="Zwiers L.-H."/>
            <person name="Turgeon B."/>
            <person name="Goodwin S."/>
            <person name="Spatafora J."/>
            <person name="Crous P."/>
            <person name="Grigoriev I."/>
        </authorList>
    </citation>
    <scope>NUCLEOTIDE SEQUENCE</scope>
    <source>
        <strain evidence="3">CBS 121739</strain>
    </source>
</reference>
<feature type="domain" description="DUF6801" evidence="2">
    <location>
        <begin position="191"/>
        <end position="262"/>
    </location>
</feature>
<dbReference type="OrthoDB" id="3942331at2759"/>
<evidence type="ECO:0000313" key="4">
    <source>
        <dbReference type="Proteomes" id="UP000799437"/>
    </source>
</evidence>
<evidence type="ECO:0000313" key="3">
    <source>
        <dbReference type="EMBL" id="KAF2760906.1"/>
    </source>
</evidence>
<evidence type="ECO:0000256" key="1">
    <source>
        <dbReference type="SAM" id="SignalP"/>
    </source>
</evidence>
<evidence type="ECO:0000259" key="2">
    <source>
        <dbReference type="Pfam" id="PF20611"/>
    </source>
</evidence>
<sequence length="363" mass="37662">MSFFKTSVASCLLGVAIAVNEAPIVPVAAQIGALDFGITCQVPILGNYTFAGFFTATAAIQANAGQEIYYTDLVAEVTIPSSITTLGGLIGARSVDANVKVALDLENASPATFNIFPNGLQINDIKFTPGSPVTVRVPTNGTLQPLGPITMGAAGTTHAIHLGEVDIEIMIPFGPTKFPLDVKCPPQAIPYDCDFSGVIQQEIDLTISGTVPTYLNPGKTFSVDDVYAYLRVPAALTAQVKAIIPEAKTGRVTADNFTIAVKNGSPGAYNALPTPQVVEFEFVDGQEIGIAVPKDETFSIGPLVPGMSGSELFLDAGDASGAVDILDGEGATVITVPFTCVPKYTSSLIGIPVTDLTAPPITP</sequence>
<keyword evidence="1" id="KW-0732">Signal</keyword>
<dbReference type="EMBL" id="ML996567">
    <property type="protein sequence ID" value="KAF2760906.1"/>
    <property type="molecule type" value="Genomic_DNA"/>
</dbReference>
<dbReference type="Pfam" id="PF20611">
    <property type="entry name" value="DUF6801"/>
    <property type="match status" value="1"/>
</dbReference>
<gene>
    <name evidence="3" type="ORF">EJ05DRAFT_497477</name>
</gene>
<proteinExistence type="predicted"/>
<feature type="chain" id="PRO_5025497919" description="DUF6801 domain-containing protein" evidence="1">
    <location>
        <begin position="19"/>
        <end position="363"/>
    </location>
</feature>
<dbReference type="GeneID" id="54487594"/>
<protein>
    <recommendedName>
        <fullName evidence="2">DUF6801 domain-containing protein</fullName>
    </recommendedName>
</protein>
<keyword evidence="4" id="KW-1185">Reference proteome</keyword>
<name>A0A6A6WG39_9PEZI</name>
<dbReference type="RefSeq" id="XP_033603357.1">
    <property type="nucleotide sequence ID" value="XM_033746540.1"/>
</dbReference>
<dbReference type="InterPro" id="IPR046542">
    <property type="entry name" value="DUF6801"/>
</dbReference>
<organism evidence="3 4">
    <name type="scientific">Pseudovirgaria hyperparasitica</name>
    <dbReference type="NCBI Taxonomy" id="470096"/>
    <lineage>
        <taxon>Eukaryota</taxon>
        <taxon>Fungi</taxon>
        <taxon>Dikarya</taxon>
        <taxon>Ascomycota</taxon>
        <taxon>Pezizomycotina</taxon>
        <taxon>Dothideomycetes</taxon>
        <taxon>Dothideomycetes incertae sedis</taxon>
        <taxon>Acrospermales</taxon>
        <taxon>Acrospermaceae</taxon>
        <taxon>Pseudovirgaria</taxon>
    </lineage>
</organism>
<dbReference type="AlphaFoldDB" id="A0A6A6WG39"/>
<dbReference type="Proteomes" id="UP000799437">
    <property type="component" value="Unassembled WGS sequence"/>
</dbReference>
<accession>A0A6A6WG39</accession>